<dbReference type="GO" id="GO:0008270">
    <property type="term" value="F:zinc ion binding"/>
    <property type="evidence" value="ECO:0007669"/>
    <property type="project" value="UniProtKB-KW"/>
</dbReference>
<dbReference type="PANTHER" id="PTHR22770:SF13">
    <property type="entry name" value="RING-TYPE DOMAIN-CONTAINING PROTEIN"/>
    <property type="match status" value="1"/>
</dbReference>
<dbReference type="GO" id="GO:0071797">
    <property type="term" value="C:LUBAC complex"/>
    <property type="evidence" value="ECO:0007669"/>
    <property type="project" value="TreeGrafter"/>
</dbReference>
<reference evidence="11" key="1">
    <citation type="submission" date="2021-05" db="EMBL/GenBank/DDBJ databases">
        <authorList>
            <person name="Alioto T."/>
            <person name="Alioto T."/>
            <person name="Gomez Garrido J."/>
        </authorList>
    </citation>
    <scope>NUCLEOTIDE SEQUENCE</scope>
</reference>
<dbReference type="InterPro" id="IPR017907">
    <property type="entry name" value="Znf_RING_CS"/>
</dbReference>
<accession>A0A8D8A0V5</accession>
<dbReference type="PANTHER" id="PTHR22770">
    <property type="entry name" value="UBIQUITIN CONJUGATING ENZYME 7 INTERACTING PROTEIN-RELATED"/>
    <property type="match status" value="1"/>
</dbReference>
<keyword evidence="6" id="KW-0833">Ubl conjugation pathway</keyword>
<evidence type="ECO:0000256" key="1">
    <source>
        <dbReference type="ARBA" id="ARBA00004906"/>
    </source>
</evidence>
<keyword evidence="5 8" id="KW-0863">Zinc-finger</keyword>
<evidence type="ECO:0000313" key="11">
    <source>
        <dbReference type="EMBL" id="CAG6448193.1"/>
    </source>
</evidence>
<feature type="domain" description="RING-type" evidence="9">
    <location>
        <begin position="18"/>
        <end position="63"/>
    </location>
</feature>
<organism evidence="11">
    <name type="scientific">Culex pipiens</name>
    <name type="common">House mosquito</name>
    <dbReference type="NCBI Taxonomy" id="7175"/>
    <lineage>
        <taxon>Eukaryota</taxon>
        <taxon>Metazoa</taxon>
        <taxon>Ecdysozoa</taxon>
        <taxon>Arthropoda</taxon>
        <taxon>Hexapoda</taxon>
        <taxon>Insecta</taxon>
        <taxon>Pterygota</taxon>
        <taxon>Neoptera</taxon>
        <taxon>Endopterygota</taxon>
        <taxon>Diptera</taxon>
        <taxon>Nematocera</taxon>
        <taxon>Culicoidea</taxon>
        <taxon>Culicidae</taxon>
        <taxon>Culicinae</taxon>
        <taxon>Culicini</taxon>
        <taxon>Culex</taxon>
        <taxon>Culex</taxon>
    </lineage>
</organism>
<dbReference type="GO" id="GO:0043161">
    <property type="term" value="P:proteasome-mediated ubiquitin-dependent protein catabolic process"/>
    <property type="evidence" value="ECO:0007669"/>
    <property type="project" value="TreeGrafter"/>
</dbReference>
<dbReference type="InterPro" id="IPR013083">
    <property type="entry name" value="Znf_RING/FYVE/PHD"/>
</dbReference>
<dbReference type="InterPro" id="IPR044066">
    <property type="entry name" value="TRIAD_supradom"/>
</dbReference>
<dbReference type="InterPro" id="IPR051628">
    <property type="entry name" value="LUBAC_E3_Ligases"/>
</dbReference>
<sequence length="578" mass="65719">MSSKMKRSTVTQDLHVECPLCREMKPGYQKIKLNQCNHVFCKPCLKRYCTHYGSALARCPYENCDQLLDDVEKQNILYPTNPIVRSPPIPKQRSWKFWKWDKAEKDNDTSCDDQQITYESFTDSKLANSSQVLVHEKLSANNPEEATIAHGFSTLPETVSNAAGNSTMKCTEALELHDFSSITILDVSCVHNSESPNSSPAQNQLIHLCSSSENKQPKVWGAEARISLRRFITEIFHVVVDFMFLAIKADLFLNTDTDECVICREQINAYKGITFPYCSYWFCRTCLTKPSGSCHTNCTEDFVLLYSNSSIQNKICAIILDKEIWGLLLNLDDDLVPTQCNSYSEDLKIDNTYKNSNAVNLISFDSSSKRDIRGSNLVDSVSEVVLLRNTNPSACLKCKRSILVKKGVILRGCFHVLCDCCLIQTIMETLDFGVEVRCPMILDDNRWCKTIIQEREIKSLLTKHQSAKYERMCLQAAQKEFESTARCFKPNCKGWVIVEGYKDSFLCQVCGNENCLSCKAIHNGKSCRGYKMQMGRNVNNKSKSTIRCPNCKGTKTNPEVNNFIRCLKCEYVFNLTKH</sequence>
<dbReference type="SUPFAM" id="SSF57850">
    <property type="entry name" value="RING/U-box"/>
    <property type="match status" value="3"/>
</dbReference>
<keyword evidence="4" id="KW-0677">Repeat</keyword>
<keyword evidence="2" id="KW-0808">Transferase</keyword>
<dbReference type="InterPro" id="IPR001841">
    <property type="entry name" value="Znf_RING"/>
</dbReference>
<dbReference type="SMART" id="SM00184">
    <property type="entry name" value="RING"/>
    <property type="match status" value="3"/>
</dbReference>
<dbReference type="PROSITE" id="PS51873">
    <property type="entry name" value="TRIAD"/>
    <property type="match status" value="1"/>
</dbReference>
<evidence type="ECO:0000256" key="7">
    <source>
        <dbReference type="ARBA" id="ARBA00022833"/>
    </source>
</evidence>
<dbReference type="GO" id="GO:0097039">
    <property type="term" value="P:protein linear polyubiquitination"/>
    <property type="evidence" value="ECO:0007669"/>
    <property type="project" value="TreeGrafter"/>
</dbReference>
<evidence type="ECO:0000256" key="2">
    <source>
        <dbReference type="ARBA" id="ARBA00022679"/>
    </source>
</evidence>
<protein>
    <submittedName>
        <fullName evidence="11">RanBP-type and C3HC4-type zinc finger-containing protein 1</fullName>
    </submittedName>
</protein>
<dbReference type="GO" id="GO:0043130">
    <property type="term" value="F:ubiquitin binding"/>
    <property type="evidence" value="ECO:0007669"/>
    <property type="project" value="TreeGrafter"/>
</dbReference>
<comment type="pathway">
    <text evidence="1">Protein modification; protein ubiquitination.</text>
</comment>
<evidence type="ECO:0000256" key="4">
    <source>
        <dbReference type="ARBA" id="ARBA00022737"/>
    </source>
</evidence>
<dbReference type="AlphaFoldDB" id="A0A8D8A0V5"/>
<dbReference type="PROSITE" id="PS50089">
    <property type="entry name" value="ZF_RING_2"/>
    <property type="match status" value="1"/>
</dbReference>
<proteinExistence type="predicted"/>
<evidence type="ECO:0000256" key="6">
    <source>
        <dbReference type="ARBA" id="ARBA00022786"/>
    </source>
</evidence>
<dbReference type="EMBL" id="HBUE01010597">
    <property type="protein sequence ID" value="CAG6448193.1"/>
    <property type="molecule type" value="Transcribed_RNA"/>
</dbReference>
<name>A0A8D8A0V5_CULPI</name>
<evidence type="ECO:0000259" key="9">
    <source>
        <dbReference type="PROSITE" id="PS50089"/>
    </source>
</evidence>
<evidence type="ECO:0000256" key="5">
    <source>
        <dbReference type="ARBA" id="ARBA00022771"/>
    </source>
</evidence>
<dbReference type="PROSITE" id="PS00518">
    <property type="entry name" value="ZF_RING_1"/>
    <property type="match status" value="2"/>
</dbReference>
<evidence type="ECO:0000256" key="3">
    <source>
        <dbReference type="ARBA" id="ARBA00022723"/>
    </source>
</evidence>
<keyword evidence="3" id="KW-0479">Metal-binding</keyword>
<keyword evidence="7" id="KW-0862">Zinc</keyword>
<dbReference type="GO" id="GO:0004842">
    <property type="term" value="F:ubiquitin-protein transferase activity"/>
    <property type="evidence" value="ECO:0007669"/>
    <property type="project" value="TreeGrafter"/>
</dbReference>
<dbReference type="Gene3D" id="3.30.40.10">
    <property type="entry name" value="Zinc/RING finger domain, C3HC4 (zinc finger)"/>
    <property type="match status" value="2"/>
</dbReference>
<feature type="domain" description="RING-type" evidence="10">
    <location>
        <begin position="391"/>
        <end position="578"/>
    </location>
</feature>
<evidence type="ECO:0000256" key="8">
    <source>
        <dbReference type="PROSITE-ProRule" id="PRU00175"/>
    </source>
</evidence>
<evidence type="ECO:0000259" key="10">
    <source>
        <dbReference type="PROSITE" id="PS51873"/>
    </source>
</evidence>